<sequence length="32" mass="3662">MILADMQKITLKMGNKISQADLFILIHPDYAE</sequence>
<comment type="caution">
    <text evidence="1">The sequence shown here is derived from an EMBL/GenBank/DDBJ whole genome shotgun (WGS) entry which is preliminary data.</text>
</comment>
<reference evidence="1 2" key="2">
    <citation type="submission" date="2013-04" db="EMBL/GenBank/DDBJ databases">
        <title>Comparative genomics of 12 strains of Erwinia amylovora identifies a pan-genome with a large conserved core and provides insights into host specificity.</title>
        <authorList>
            <person name="Mann R.A."/>
            <person name="Smits T.H.M."/>
            <person name="Buehlmann A."/>
            <person name="Blom J."/>
            <person name="Goesmann A."/>
            <person name="Frey J.E."/>
            <person name="Plummer K.M."/>
            <person name="Beer S.V."/>
            <person name="Luck J."/>
            <person name="Duffy B."/>
            <person name="Rodoni B."/>
        </authorList>
    </citation>
    <scope>NUCLEOTIDE SEQUENCE [LARGE SCALE GENOMIC DNA]</scope>
    <source>
        <strain evidence="2">CFBP 1232</strain>
    </source>
</reference>
<dbReference type="Proteomes" id="UP000013111">
    <property type="component" value="Unassembled WGS sequence"/>
</dbReference>
<proteinExistence type="predicted"/>
<protein>
    <submittedName>
        <fullName evidence="1">Uncharacterized protein</fullName>
    </submittedName>
</protein>
<evidence type="ECO:0000313" key="1">
    <source>
        <dbReference type="EMBL" id="CCO95694.1"/>
    </source>
</evidence>
<accession>A0A831A271</accession>
<gene>
    <name evidence="1" type="ORF">BN437_3796</name>
</gene>
<dbReference type="AlphaFoldDB" id="A0A831A271"/>
<name>A0A831A271_ERWAM</name>
<reference evidence="1 2" key="1">
    <citation type="submission" date="2012-11" db="EMBL/GenBank/DDBJ databases">
        <authorList>
            <person name="Linke B."/>
        </authorList>
    </citation>
    <scope>NUCLEOTIDE SEQUENCE [LARGE SCALE GENOMIC DNA]</scope>
    <source>
        <strain evidence="2">CFBP 1232</strain>
    </source>
</reference>
<dbReference type="EMBL" id="CAPB01000042">
    <property type="protein sequence ID" value="CCO95694.1"/>
    <property type="molecule type" value="Genomic_DNA"/>
</dbReference>
<organism evidence="1 2">
    <name type="scientific">Erwinia amylovora NBRC 12687 = CFBP 1232</name>
    <dbReference type="NCBI Taxonomy" id="1219359"/>
    <lineage>
        <taxon>Bacteria</taxon>
        <taxon>Pseudomonadati</taxon>
        <taxon>Pseudomonadota</taxon>
        <taxon>Gammaproteobacteria</taxon>
        <taxon>Enterobacterales</taxon>
        <taxon>Erwiniaceae</taxon>
        <taxon>Erwinia</taxon>
    </lineage>
</organism>
<evidence type="ECO:0000313" key="2">
    <source>
        <dbReference type="Proteomes" id="UP000013111"/>
    </source>
</evidence>